<dbReference type="Pfam" id="PF21082">
    <property type="entry name" value="MS_channel_3rd"/>
    <property type="match status" value="1"/>
</dbReference>
<evidence type="ECO:0000256" key="3">
    <source>
        <dbReference type="ARBA" id="ARBA00022475"/>
    </source>
</evidence>
<dbReference type="InterPro" id="IPR011066">
    <property type="entry name" value="MscS_channel_C_sf"/>
</dbReference>
<comment type="caution">
    <text evidence="7">Lacks conserved residue(s) required for the propagation of feature annotation.</text>
</comment>
<evidence type="ECO:0000313" key="11">
    <source>
        <dbReference type="EMBL" id="QBK32398.1"/>
    </source>
</evidence>
<keyword evidence="7" id="KW-0813">Transport</keyword>
<accession>A0A4V1A4F1</accession>
<evidence type="ECO:0000256" key="5">
    <source>
        <dbReference type="ARBA" id="ARBA00022989"/>
    </source>
</evidence>
<evidence type="ECO:0000259" key="8">
    <source>
        <dbReference type="Pfam" id="PF00924"/>
    </source>
</evidence>
<dbReference type="InterPro" id="IPR045275">
    <property type="entry name" value="MscS_archaea/bacteria_type"/>
</dbReference>
<evidence type="ECO:0000256" key="6">
    <source>
        <dbReference type="ARBA" id="ARBA00023136"/>
    </source>
</evidence>
<dbReference type="Gene3D" id="2.30.30.60">
    <property type="match status" value="1"/>
</dbReference>
<feature type="transmembrane region" description="Helical" evidence="7">
    <location>
        <begin position="53"/>
        <end position="75"/>
    </location>
</feature>
<dbReference type="InterPro" id="IPR006685">
    <property type="entry name" value="MscS_channel_2nd"/>
</dbReference>
<feature type="domain" description="Mechanosensitive ion channel transmembrane helices 2/3" evidence="10">
    <location>
        <begin position="59"/>
        <end position="97"/>
    </location>
</feature>
<dbReference type="Gene3D" id="1.10.287.1260">
    <property type="match status" value="1"/>
</dbReference>
<keyword evidence="7" id="KW-0997">Cell inner membrane</keyword>
<evidence type="ECO:0000256" key="1">
    <source>
        <dbReference type="ARBA" id="ARBA00004651"/>
    </source>
</evidence>
<comment type="subcellular location">
    <subcellularLocation>
        <location evidence="7">Cell inner membrane</location>
        <topology evidence="7">Multi-pass membrane protein</topology>
    </subcellularLocation>
    <subcellularLocation>
        <location evidence="1">Cell membrane</location>
        <topology evidence="1">Multi-pass membrane protein</topology>
    </subcellularLocation>
</comment>
<dbReference type="Proteomes" id="UP000293719">
    <property type="component" value="Chromosome"/>
</dbReference>
<dbReference type="InterPro" id="IPR023408">
    <property type="entry name" value="MscS_beta-dom_sf"/>
</dbReference>
<dbReference type="GO" id="GO:0008381">
    <property type="term" value="F:mechanosensitive monoatomic ion channel activity"/>
    <property type="evidence" value="ECO:0007669"/>
    <property type="project" value="InterPro"/>
</dbReference>
<name>A0A4V1A4F1_9HYPH</name>
<keyword evidence="5 7" id="KW-1133">Transmembrane helix</keyword>
<keyword evidence="3" id="KW-1003">Cell membrane</keyword>
<dbReference type="Pfam" id="PF00924">
    <property type="entry name" value="MS_channel_2nd"/>
    <property type="match status" value="1"/>
</dbReference>
<dbReference type="InterPro" id="IPR049278">
    <property type="entry name" value="MS_channel_C"/>
</dbReference>
<feature type="domain" description="Mechanosensitive ion channel MscS C-terminal" evidence="9">
    <location>
        <begin position="172"/>
        <end position="253"/>
    </location>
</feature>
<evidence type="ECO:0000259" key="9">
    <source>
        <dbReference type="Pfam" id="PF21082"/>
    </source>
</evidence>
<keyword evidence="7" id="KW-0406">Ion transport</keyword>
<dbReference type="InterPro" id="IPR008910">
    <property type="entry name" value="MSC_TM_helix"/>
</dbReference>
<comment type="similarity">
    <text evidence="2 7">Belongs to the MscS (TC 1.A.23) family.</text>
</comment>
<keyword evidence="12" id="KW-1185">Reference proteome</keyword>
<dbReference type="InterPro" id="IPR010920">
    <property type="entry name" value="LSM_dom_sf"/>
</dbReference>
<dbReference type="AlphaFoldDB" id="A0A4V1A4F1"/>
<dbReference type="Gene3D" id="3.30.70.100">
    <property type="match status" value="1"/>
</dbReference>
<dbReference type="InterPro" id="IPR011014">
    <property type="entry name" value="MscS_channel_TM-2"/>
</dbReference>
<keyword evidence="4 7" id="KW-0812">Transmembrane</keyword>
<feature type="transmembrane region" description="Helical" evidence="7">
    <location>
        <begin position="81"/>
        <end position="112"/>
    </location>
</feature>
<dbReference type="OrthoDB" id="9814206at2"/>
<evidence type="ECO:0000256" key="7">
    <source>
        <dbReference type="RuleBase" id="RU369025"/>
    </source>
</evidence>
<dbReference type="PANTHER" id="PTHR30221:SF1">
    <property type="entry name" value="SMALL-CONDUCTANCE MECHANOSENSITIVE CHANNEL"/>
    <property type="match status" value="1"/>
</dbReference>
<dbReference type="Pfam" id="PF05552">
    <property type="entry name" value="MS_channel_1st_1"/>
    <property type="match status" value="1"/>
</dbReference>
<evidence type="ECO:0000313" key="12">
    <source>
        <dbReference type="Proteomes" id="UP000293719"/>
    </source>
</evidence>
<dbReference type="Pfam" id="PF21088">
    <property type="entry name" value="MS_channel_1st"/>
    <property type="match status" value="1"/>
</dbReference>
<dbReference type="InterPro" id="IPR049142">
    <property type="entry name" value="MS_channel_1st"/>
</dbReference>
<evidence type="ECO:0000256" key="4">
    <source>
        <dbReference type="ARBA" id="ARBA00022692"/>
    </source>
</evidence>
<gene>
    <name evidence="11" type="ORF">E0E05_13435</name>
</gene>
<proteinExistence type="inferred from homology"/>
<dbReference type="PANTHER" id="PTHR30221">
    <property type="entry name" value="SMALL-CONDUCTANCE MECHANOSENSITIVE CHANNEL"/>
    <property type="match status" value="1"/>
</dbReference>
<dbReference type="SUPFAM" id="SSF82861">
    <property type="entry name" value="Mechanosensitive channel protein MscS (YggB), transmembrane region"/>
    <property type="match status" value="1"/>
</dbReference>
<comment type="function">
    <text evidence="7">Mechanosensitive channel that participates in the regulation of osmotic pressure changes within the cell, opening in response to stretch forces in the membrane lipid bilayer, without the need for other proteins. Contributes to normal resistance to hypoosmotic shock. Forms an ion channel of 1.0 nanosiemens conductance with a slight preference for anions.</text>
</comment>
<sequence>MVIAGTADLVVSYAFSVVGAIILLVAGFIVAGWAKRAVFHALDKRGDTTLARFMAAGARYGVLILVGVTVLAQFGVQTASIIAALGAAGLAIGLALQGTLQNVAAGVMLLFLRPFKIGDFIDAGSVMGSVEEIGLFATELKTFDGLYVLAPNSSVWGSPVTNYSRVERRRFDLTIGIGYDDDVDLALETLGELVRGDDRVLDDPEPFLFVGALGDSAVEVTARVWIGASDWWTASRELTKKAKQEFDARGISIPFPQRDVHMITAGQN</sequence>
<evidence type="ECO:0000256" key="2">
    <source>
        <dbReference type="ARBA" id="ARBA00008017"/>
    </source>
</evidence>
<feature type="domain" description="Mechanosensitive ion channel MscS" evidence="8">
    <location>
        <begin position="99"/>
        <end position="165"/>
    </location>
</feature>
<evidence type="ECO:0000259" key="10">
    <source>
        <dbReference type="Pfam" id="PF21088"/>
    </source>
</evidence>
<keyword evidence="7" id="KW-0407">Ion channel</keyword>
<dbReference type="GO" id="GO:0005886">
    <property type="term" value="C:plasma membrane"/>
    <property type="evidence" value="ECO:0007669"/>
    <property type="project" value="UniProtKB-SubCell"/>
</dbReference>
<feature type="transmembrane region" description="Helical" evidence="7">
    <location>
        <begin position="12"/>
        <end position="33"/>
    </location>
</feature>
<protein>
    <recommendedName>
        <fullName evidence="7">Small-conductance mechanosensitive channel</fullName>
    </recommendedName>
</protein>
<dbReference type="KEGG" id="rpod:E0E05_13435"/>
<keyword evidence="6 7" id="KW-0472">Membrane</keyword>
<reference evidence="11 12" key="1">
    <citation type="journal article" date="2017" name="Int. J. Syst. Evol. Microbiol.">
        <title>Roseitalea porphyridii gen. nov., sp. nov., isolated from a red alga, and reclassification of Hoeflea suaedae Chung et al. 2013 as Pseudohoeflea suaedae gen. nov., comb. nov.</title>
        <authorList>
            <person name="Hyeon J.W."/>
            <person name="Jeong S.E."/>
            <person name="Baek K."/>
            <person name="Jeon C.O."/>
        </authorList>
    </citation>
    <scope>NUCLEOTIDE SEQUENCE [LARGE SCALE GENOMIC DNA]</scope>
    <source>
        <strain evidence="11 12">MA7-20</strain>
    </source>
</reference>
<dbReference type="SUPFAM" id="SSF82689">
    <property type="entry name" value="Mechanosensitive channel protein MscS (YggB), C-terminal domain"/>
    <property type="match status" value="1"/>
</dbReference>
<organism evidence="11 12">
    <name type="scientific">Roseitalea porphyridii</name>
    <dbReference type="NCBI Taxonomy" id="1852022"/>
    <lineage>
        <taxon>Bacteria</taxon>
        <taxon>Pseudomonadati</taxon>
        <taxon>Pseudomonadota</taxon>
        <taxon>Alphaproteobacteria</taxon>
        <taxon>Hyphomicrobiales</taxon>
        <taxon>Ahrensiaceae</taxon>
        <taxon>Roseitalea</taxon>
    </lineage>
</organism>
<dbReference type="SUPFAM" id="SSF50182">
    <property type="entry name" value="Sm-like ribonucleoproteins"/>
    <property type="match status" value="1"/>
</dbReference>
<dbReference type="EMBL" id="CP036532">
    <property type="protein sequence ID" value="QBK32398.1"/>
    <property type="molecule type" value="Genomic_DNA"/>
</dbReference>
<comment type="subunit">
    <text evidence="7">Homoheptamer.</text>
</comment>